<dbReference type="OrthoDB" id="2080342at2"/>
<evidence type="ECO:0000313" key="1">
    <source>
        <dbReference type="EMBL" id="ACQ69160.1"/>
    </source>
</evidence>
<dbReference type="Pfam" id="PF18950">
    <property type="entry name" value="DUF5694"/>
    <property type="match status" value="1"/>
</dbReference>
<dbReference type="Proteomes" id="UP000000716">
    <property type="component" value="Chromosome"/>
</dbReference>
<sequence length="239" mass="28156">MNKTDILLVGTTHLNMPNNGDLFMPDMPDVLSEDRQLEIKQFVNQLAKFEPTKVCVEVNTSKKVYINEQFQRIIQQPELATANEREQIAFRLAQQSHLDCVYPIDWNEDEGFSLETIVQDKKLEMERVLSSQQEVMNHIEKVFKNSTISDYYKEINHPTVALTMHRAYLEIASLEMSGTRWVSHYWYFRNLMIFKELMSLRESNERIFVLYGLGHIHLLKQFLSESGIFFVHDLNSYLI</sequence>
<organism evidence="1 2">
    <name type="scientific">Exiguobacterium sp. (strain ATCC BAA-1283 / AT1b)</name>
    <dbReference type="NCBI Taxonomy" id="360911"/>
    <lineage>
        <taxon>Bacteria</taxon>
        <taxon>Bacillati</taxon>
        <taxon>Bacillota</taxon>
        <taxon>Bacilli</taxon>
        <taxon>Bacillales</taxon>
        <taxon>Bacillales Family XII. Incertae Sedis</taxon>
        <taxon>Exiguobacterium</taxon>
    </lineage>
</organism>
<dbReference type="InterPro" id="IPR043749">
    <property type="entry name" value="DUF5694"/>
</dbReference>
<dbReference type="KEGG" id="eat:EAT1b_0227"/>
<reference evidence="1 2" key="1">
    <citation type="journal article" date="2011" name="J. Bacteriol.">
        <title>Complete genome sequence of the Thermophilic Bacterium Exiguobacterium sp. AT1b.</title>
        <authorList>
            <person name="Vishnivetskaya T.A."/>
            <person name="Lucas S."/>
            <person name="Copeland A."/>
            <person name="Lapidus A."/>
            <person name="Glavina Del Rio T."/>
            <person name="Dalin E."/>
            <person name="Tice H."/>
            <person name="Bruce D.C."/>
            <person name="Goodwin L.A."/>
            <person name="Pitluck S."/>
            <person name="Saunders E."/>
            <person name="Brettin T."/>
            <person name="Detter C."/>
            <person name="Han C."/>
            <person name="Larimer F."/>
            <person name="Land M.L."/>
            <person name="Hauser L.J."/>
            <person name="Kyrpides N.C."/>
            <person name="Ovchinnikova G."/>
            <person name="Kathariou S."/>
            <person name="Ramaley R.F."/>
            <person name="Rodrigues D.F."/>
            <person name="Hendrix C."/>
            <person name="Richardson P."/>
            <person name="Tiedje J.M."/>
        </authorList>
    </citation>
    <scope>NUCLEOTIDE SEQUENCE [LARGE SCALE GENOMIC DNA]</scope>
    <source>
        <strain evidence="2">ATCC BAA-1283 / AT1b</strain>
    </source>
</reference>
<dbReference type="eggNOG" id="ENOG5032SV6">
    <property type="taxonomic scope" value="Bacteria"/>
</dbReference>
<dbReference type="HOGENOM" id="CLU_070500_1_1_9"/>
<evidence type="ECO:0000313" key="2">
    <source>
        <dbReference type="Proteomes" id="UP000000716"/>
    </source>
</evidence>
<name>C4L1Y6_EXISA</name>
<gene>
    <name evidence="1" type="ordered locus">EAT1b_0227</name>
</gene>
<keyword evidence="2" id="KW-1185">Reference proteome</keyword>
<dbReference type="STRING" id="360911.EAT1b_0227"/>
<dbReference type="EMBL" id="CP001615">
    <property type="protein sequence ID" value="ACQ69160.1"/>
    <property type="molecule type" value="Genomic_DNA"/>
</dbReference>
<proteinExistence type="predicted"/>
<dbReference type="AlphaFoldDB" id="C4L1Y6"/>
<protein>
    <submittedName>
        <fullName evidence="1">Uncharacterized protein</fullName>
    </submittedName>
</protein>
<dbReference type="RefSeq" id="WP_012726279.1">
    <property type="nucleotide sequence ID" value="NC_012673.1"/>
</dbReference>
<accession>C4L1Y6</accession>